<dbReference type="PANTHER" id="PTHR36460">
    <property type="entry name" value="UPF0132 DOMAIN PROTEIN (AFU_ORTHOLOGUE AFUA_3G10255)"/>
    <property type="match status" value="1"/>
</dbReference>
<dbReference type="PANTHER" id="PTHR36460:SF1">
    <property type="entry name" value="UPF0132 DOMAIN PROTEIN (AFU_ORTHOLOGUE AFUA_3G10255)"/>
    <property type="match status" value="1"/>
</dbReference>
<keyword evidence="4 5" id="KW-0472">Membrane</keyword>
<dbReference type="InterPro" id="IPR019109">
    <property type="entry name" value="MamF_MmsF"/>
</dbReference>
<name>A0A0G0K8V5_9BACT</name>
<evidence type="ECO:0000256" key="5">
    <source>
        <dbReference type="SAM" id="Phobius"/>
    </source>
</evidence>
<keyword evidence="2 5" id="KW-0812">Transmembrane</keyword>
<comment type="caution">
    <text evidence="6">The sequence shown here is derived from an EMBL/GenBank/DDBJ whole genome shotgun (WGS) entry which is preliminary data.</text>
</comment>
<keyword evidence="3 5" id="KW-1133">Transmembrane helix</keyword>
<comment type="subcellular location">
    <subcellularLocation>
        <location evidence="1">Membrane</location>
        <topology evidence="1">Multi-pass membrane protein</topology>
    </subcellularLocation>
</comment>
<dbReference type="GO" id="GO:0016020">
    <property type="term" value="C:membrane"/>
    <property type="evidence" value="ECO:0007669"/>
    <property type="project" value="UniProtKB-SubCell"/>
</dbReference>
<feature type="transmembrane region" description="Helical" evidence="5">
    <location>
        <begin position="12"/>
        <end position="30"/>
    </location>
</feature>
<evidence type="ECO:0000256" key="1">
    <source>
        <dbReference type="ARBA" id="ARBA00004141"/>
    </source>
</evidence>
<dbReference type="EMBL" id="LBUZ01000014">
    <property type="protein sequence ID" value="KKQ75262.1"/>
    <property type="molecule type" value="Genomic_DNA"/>
</dbReference>
<feature type="transmembrane region" description="Helical" evidence="5">
    <location>
        <begin position="42"/>
        <end position="60"/>
    </location>
</feature>
<organism evidence="6 7">
    <name type="scientific">Candidatus Woesebacteria bacterium GW2011_GWB1_38_5b</name>
    <dbReference type="NCBI Taxonomy" id="1618569"/>
    <lineage>
        <taxon>Bacteria</taxon>
        <taxon>Candidatus Woeseibacteriota</taxon>
    </lineage>
</organism>
<protein>
    <recommendedName>
        <fullName evidence="8">DUF4870 domain-containing protein</fullName>
    </recommendedName>
</protein>
<evidence type="ECO:0000256" key="3">
    <source>
        <dbReference type="ARBA" id="ARBA00022989"/>
    </source>
</evidence>
<dbReference type="AlphaFoldDB" id="A0A0G0K8V5"/>
<accession>A0A0G0K8V5</accession>
<sequence>MANQTGLKKETAAALSYVLGPLSGLAFLLLEKDPFVRFHAMQSIVVLGIIFALGMILAFIPFVGGIMWLLYFVVLLMGAYQASQGKKWEAPILGKIARSLLKS</sequence>
<evidence type="ECO:0000256" key="4">
    <source>
        <dbReference type="ARBA" id="ARBA00023136"/>
    </source>
</evidence>
<evidence type="ECO:0000256" key="2">
    <source>
        <dbReference type="ARBA" id="ARBA00022692"/>
    </source>
</evidence>
<evidence type="ECO:0008006" key="8">
    <source>
        <dbReference type="Google" id="ProtNLM"/>
    </source>
</evidence>
<proteinExistence type="predicted"/>
<reference evidence="6 7" key="1">
    <citation type="journal article" date="2015" name="Nature">
        <title>rRNA introns, odd ribosomes, and small enigmatic genomes across a large radiation of phyla.</title>
        <authorList>
            <person name="Brown C.T."/>
            <person name="Hug L.A."/>
            <person name="Thomas B.C."/>
            <person name="Sharon I."/>
            <person name="Castelle C.J."/>
            <person name="Singh A."/>
            <person name="Wilkins M.J."/>
            <person name="Williams K.H."/>
            <person name="Banfield J.F."/>
        </authorList>
    </citation>
    <scope>NUCLEOTIDE SEQUENCE [LARGE SCALE GENOMIC DNA]</scope>
</reference>
<gene>
    <name evidence="6" type="ORF">US96_C0014G0020</name>
</gene>
<evidence type="ECO:0000313" key="7">
    <source>
        <dbReference type="Proteomes" id="UP000034181"/>
    </source>
</evidence>
<dbReference type="Proteomes" id="UP000034181">
    <property type="component" value="Unassembled WGS sequence"/>
</dbReference>
<evidence type="ECO:0000313" key="6">
    <source>
        <dbReference type="EMBL" id="KKQ75262.1"/>
    </source>
</evidence>
<dbReference type="Pfam" id="PF09685">
    <property type="entry name" value="MamF_MmsF"/>
    <property type="match status" value="1"/>
</dbReference>